<comment type="similarity">
    <text evidence="1">Belongs to the peptidase S16 family.</text>
</comment>
<evidence type="ECO:0000313" key="3">
    <source>
        <dbReference type="Proteomes" id="UP000298488"/>
    </source>
</evidence>
<comment type="catalytic activity">
    <reaction evidence="1">
        <text>Hydrolysis of proteins in presence of ATP.</text>
        <dbReference type="EC" id="3.4.21.53"/>
    </reaction>
</comment>
<dbReference type="Pfam" id="PF05362">
    <property type="entry name" value="Lon_C"/>
    <property type="match status" value="1"/>
</dbReference>
<accession>A0A4R8V9M7</accession>
<feature type="active site" evidence="1">
    <location>
        <position position="131"/>
    </location>
</feature>
<keyword evidence="1" id="KW-0645">Protease</keyword>
<protein>
    <recommendedName>
        <fullName evidence="1">endopeptidase La</fullName>
        <ecNumber evidence="1">3.4.21.53</ecNumber>
    </recommendedName>
</protein>
<dbReference type="OrthoDB" id="5063003at2"/>
<dbReference type="InterPro" id="IPR014721">
    <property type="entry name" value="Ribsml_uS5_D2-typ_fold_subgr"/>
</dbReference>
<dbReference type="PROSITE" id="PS51786">
    <property type="entry name" value="LON_PROTEOLYTIC"/>
    <property type="match status" value="1"/>
</dbReference>
<dbReference type="InterPro" id="IPR008269">
    <property type="entry name" value="Lon_proteolytic"/>
</dbReference>
<keyword evidence="1" id="KW-0720">Serine protease</keyword>
<dbReference type="PRINTS" id="PR00830">
    <property type="entry name" value="ENDOLAPTASE"/>
</dbReference>
<comment type="caution">
    <text evidence="2">The sequence shown here is derived from an EMBL/GenBank/DDBJ whole genome shotgun (WGS) entry which is preliminary data.</text>
</comment>
<dbReference type="GO" id="GO:0004252">
    <property type="term" value="F:serine-type endopeptidase activity"/>
    <property type="evidence" value="ECO:0007669"/>
    <property type="project" value="UniProtKB-UniRule"/>
</dbReference>
<dbReference type="InterPro" id="IPR027065">
    <property type="entry name" value="Lon_Prtase"/>
</dbReference>
<dbReference type="GO" id="GO:0004176">
    <property type="term" value="F:ATP-dependent peptidase activity"/>
    <property type="evidence" value="ECO:0007669"/>
    <property type="project" value="UniProtKB-UniRule"/>
</dbReference>
<keyword evidence="3" id="KW-1185">Reference proteome</keyword>
<evidence type="ECO:0000313" key="2">
    <source>
        <dbReference type="EMBL" id="TFB78760.1"/>
    </source>
</evidence>
<dbReference type="EMBL" id="SOFI01000003">
    <property type="protein sequence ID" value="TFB78760.1"/>
    <property type="molecule type" value="Genomic_DNA"/>
</dbReference>
<proteinExistence type="inferred from homology"/>
<dbReference type="SUPFAM" id="SSF54211">
    <property type="entry name" value="Ribosomal protein S5 domain 2-like"/>
    <property type="match status" value="1"/>
</dbReference>
<organism evidence="2 3">
    <name type="scientific">Terrimesophilobacter mesophilus</name>
    <dbReference type="NCBI Taxonomy" id="433647"/>
    <lineage>
        <taxon>Bacteria</taxon>
        <taxon>Bacillati</taxon>
        <taxon>Actinomycetota</taxon>
        <taxon>Actinomycetes</taxon>
        <taxon>Micrococcales</taxon>
        <taxon>Microbacteriaceae</taxon>
        <taxon>Terrimesophilobacter</taxon>
    </lineage>
</organism>
<gene>
    <name evidence="2" type="ORF">E3N84_00910</name>
</gene>
<dbReference type="GO" id="GO:0005524">
    <property type="term" value="F:ATP binding"/>
    <property type="evidence" value="ECO:0007669"/>
    <property type="project" value="InterPro"/>
</dbReference>
<keyword evidence="1" id="KW-0378">Hydrolase</keyword>
<sequence>MTAHASGTRSAPKTLVRFLTVVLGFSLALTACAVVPPVKKDVNTAPKKTEVTVQVLYAKGDTGGHSEQRISVRPSDDGEFSIDISEDEVSGFGDMIRAASWNAVMVATVLTGASLANQYRFELSGRVDGPSAGGLTTAAVLSLFLGDDILKGVSMTGTINPTGTIGPVGGIPQKLQGVIDSGEFTKILIPAGQRNAVDPSGTAVDLVTMGKEGGVEVVEVADIYEAYKHLTGKDLPVPERSADPRVSEAGYAKLKSAADAELAGFAQAVADYRALSTQVQDVGAAVFQDAAQYADRARNLQSQGIQGGAFIEALSANFLLRAATNAYMTAQLALHQGVPALSAKLAGTATVEDKFVAFLDQLGTYTPKTLTDVENLVTAYGNAFDAFSLLGYASDALDTVLANAKDGAYSSIEALLDAALTPLLLFEFASGQVDATKSIFEVGRDNGGAPIAKNVDLDAIGSFFRRGADANWEAFEAGFVQQQATRYGLSNDVFRGYLMDADLAVALSYSAKQRLGLIQNYIGEGKPNAAYAAMGYGFLNYSRNAIHIEKYYSNGVLNDDLEVIGVRSEIALARALDLGRAQVSQAVGVLDGKGTMPVLTVADFESAGVNREGDIADKFEVIENYSGQFIMSRILAFVGGFPSEGYTR</sequence>
<dbReference type="GO" id="GO:0030163">
    <property type="term" value="P:protein catabolic process"/>
    <property type="evidence" value="ECO:0007669"/>
    <property type="project" value="InterPro"/>
</dbReference>
<dbReference type="EC" id="3.4.21.53" evidence="1"/>
<name>A0A4R8V9M7_9MICO</name>
<dbReference type="GO" id="GO:0006508">
    <property type="term" value="P:proteolysis"/>
    <property type="evidence" value="ECO:0007669"/>
    <property type="project" value="UniProtKB-KW"/>
</dbReference>
<feature type="active site" evidence="1">
    <location>
        <position position="174"/>
    </location>
</feature>
<dbReference type="PANTHER" id="PTHR10046">
    <property type="entry name" value="ATP DEPENDENT LON PROTEASE FAMILY MEMBER"/>
    <property type="match status" value="1"/>
</dbReference>
<dbReference type="Gene3D" id="3.30.230.10">
    <property type="match status" value="1"/>
</dbReference>
<evidence type="ECO:0000256" key="1">
    <source>
        <dbReference type="PROSITE-ProRule" id="PRU01122"/>
    </source>
</evidence>
<dbReference type="RefSeq" id="WP_104094636.1">
    <property type="nucleotide sequence ID" value="NZ_JACHBP010000001.1"/>
</dbReference>
<dbReference type="AlphaFoldDB" id="A0A4R8V9M7"/>
<dbReference type="InterPro" id="IPR020568">
    <property type="entry name" value="Ribosomal_Su5_D2-typ_SF"/>
</dbReference>
<dbReference type="Proteomes" id="UP000298488">
    <property type="component" value="Unassembled WGS sequence"/>
</dbReference>
<reference evidence="2 3" key="1">
    <citation type="submission" date="2019-03" db="EMBL/GenBank/DDBJ databases">
        <title>Genomics of glacier-inhabiting Cryobacterium strains.</title>
        <authorList>
            <person name="Liu Q."/>
            <person name="Xin Y.-H."/>
        </authorList>
    </citation>
    <scope>NUCLEOTIDE SEQUENCE [LARGE SCALE GENOMIC DNA]</scope>
    <source>
        <strain evidence="2 3">CGMCC 1.10440</strain>
    </source>
</reference>